<protein>
    <submittedName>
        <fullName evidence="6">Phospholipid/glycerol acyltransferase</fullName>
        <ecNumber evidence="6">2.3.1.51</ecNumber>
    </submittedName>
</protein>
<dbReference type="InterPro" id="IPR002123">
    <property type="entry name" value="Plipid/glycerol_acylTrfase"/>
</dbReference>
<keyword evidence="4" id="KW-0812">Transmembrane</keyword>
<feature type="transmembrane region" description="Helical" evidence="4">
    <location>
        <begin position="12"/>
        <end position="31"/>
    </location>
</feature>
<accession>A0A0L8VE83</accession>
<dbReference type="EC" id="2.3.1.51" evidence="6"/>
<comment type="pathway">
    <text evidence="1">Lipid metabolism.</text>
</comment>
<dbReference type="EMBL" id="LGIA01000023">
    <property type="protein sequence ID" value="KOH46643.1"/>
    <property type="molecule type" value="Genomic_DNA"/>
</dbReference>
<dbReference type="PANTHER" id="PTHR10434:SF11">
    <property type="entry name" value="1-ACYL-SN-GLYCEROL-3-PHOSPHATE ACYLTRANSFERASE"/>
    <property type="match status" value="1"/>
</dbReference>
<comment type="caution">
    <text evidence="6">The sequence shown here is derived from an EMBL/GenBank/DDBJ whole genome shotgun (WGS) entry which is preliminary data.</text>
</comment>
<dbReference type="OrthoDB" id="9803035at2"/>
<keyword evidence="3 6" id="KW-0012">Acyltransferase</keyword>
<keyword evidence="4" id="KW-1133">Transmembrane helix</keyword>
<gene>
    <name evidence="6" type="ORF">NC99_04830</name>
</gene>
<name>A0A0L8VE83_9BACT</name>
<dbReference type="SUPFAM" id="SSF69593">
    <property type="entry name" value="Glycerol-3-phosphate (1)-acyltransferase"/>
    <property type="match status" value="1"/>
</dbReference>
<dbReference type="RefSeq" id="WP_053179390.1">
    <property type="nucleotide sequence ID" value="NZ_LGIA01000023.1"/>
</dbReference>
<dbReference type="GO" id="GO:0003841">
    <property type="term" value="F:1-acylglycerol-3-phosphate O-acyltransferase activity"/>
    <property type="evidence" value="ECO:0007669"/>
    <property type="project" value="UniProtKB-EC"/>
</dbReference>
<evidence type="ECO:0000256" key="3">
    <source>
        <dbReference type="ARBA" id="ARBA00023315"/>
    </source>
</evidence>
<evidence type="ECO:0000313" key="6">
    <source>
        <dbReference type="EMBL" id="KOH46643.1"/>
    </source>
</evidence>
<proteinExistence type="predicted"/>
<sequence>MKNVLGYLLTPVYLLVFGLLLLVFHPVQMLCRRLGGYHPRKKAVDILNFLLIYSLSIMGCRIRFRGFELLPEGRPLIIVSNHQNTLDIPPIVWGFRKHHPKFVSKQELGKGIPSISYNLRHGGSALIDRKNGRQSIVEITRLGKHIEKENYAASIFPEGTRSKTGRVKTFQPAGIASLLRAAPSAIIVPFVIDGNFELMPKGYYPMTFGTPLTYTVLPPIDPAGRDVKELTLEVEQQIKKHLGQEIEG</sequence>
<dbReference type="PANTHER" id="PTHR10434">
    <property type="entry name" value="1-ACYL-SN-GLYCEROL-3-PHOSPHATE ACYLTRANSFERASE"/>
    <property type="match status" value="1"/>
</dbReference>
<reference evidence="7" key="1">
    <citation type="submission" date="2015-07" db="EMBL/GenBank/DDBJ databases">
        <title>Genome sequencing of Sunxiuqinia dokdonensis strain SK.</title>
        <authorList>
            <person name="Ahn S."/>
            <person name="Kim B.-C."/>
        </authorList>
    </citation>
    <scope>NUCLEOTIDE SEQUENCE [LARGE SCALE GENOMIC DNA]</scope>
    <source>
        <strain evidence="7">SK</strain>
    </source>
</reference>
<dbReference type="GO" id="GO:0006654">
    <property type="term" value="P:phosphatidic acid biosynthetic process"/>
    <property type="evidence" value="ECO:0007669"/>
    <property type="project" value="TreeGrafter"/>
</dbReference>
<dbReference type="Pfam" id="PF01553">
    <property type="entry name" value="Acyltransferase"/>
    <property type="match status" value="1"/>
</dbReference>
<organism evidence="6 7">
    <name type="scientific">Sunxiuqinia dokdonensis</name>
    <dbReference type="NCBI Taxonomy" id="1409788"/>
    <lineage>
        <taxon>Bacteria</taxon>
        <taxon>Pseudomonadati</taxon>
        <taxon>Bacteroidota</taxon>
        <taxon>Bacteroidia</taxon>
        <taxon>Marinilabiliales</taxon>
        <taxon>Prolixibacteraceae</taxon>
        <taxon>Sunxiuqinia</taxon>
    </lineage>
</organism>
<evidence type="ECO:0000256" key="1">
    <source>
        <dbReference type="ARBA" id="ARBA00005189"/>
    </source>
</evidence>
<keyword evidence="2 6" id="KW-0808">Transferase</keyword>
<dbReference type="SMART" id="SM00563">
    <property type="entry name" value="PlsC"/>
    <property type="match status" value="1"/>
</dbReference>
<evidence type="ECO:0000259" key="5">
    <source>
        <dbReference type="SMART" id="SM00563"/>
    </source>
</evidence>
<dbReference type="STRING" id="1409788.NC99_04830"/>
<dbReference type="Proteomes" id="UP000036958">
    <property type="component" value="Unassembled WGS sequence"/>
</dbReference>
<keyword evidence="4" id="KW-0472">Membrane</keyword>
<feature type="domain" description="Phospholipid/glycerol acyltransferase" evidence="5">
    <location>
        <begin position="76"/>
        <end position="195"/>
    </location>
</feature>
<dbReference type="CDD" id="cd07989">
    <property type="entry name" value="LPLAT_AGPAT-like"/>
    <property type="match status" value="1"/>
</dbReference>
<dbReference type="AlphaFoldDB" id="A0A0L8VE83"/>
<dbReference type="PATRIC" id="fig|1409788.3.peg.499"/>
<keyword evidence="7" id="KW-1185">Reference proteome</keyword>
<evidence type="ECO:0000256" key="2">
    <source>
        <dbReference type="ARBA" id="ARBA00022679"/>
    </source>
</evidence>
<evidence type="ECO:0000256" key="4">
    <source>
        <dbReference type="SAM" id="Phobius"/>
    </source>
</evidence>
<evidence type="ECO:0000313" key="7">
    <source>
        <dbReference type="Proteomes" id="UP000036958"/>
    </source>
</evidence>